<reference evidence="1 2" key="1">
    <citation type="journal article" date="2015" name="Genome Announc.">
        <title>Expanding the biotechnology potential of lactobacilli through comparative genomics of 213 strains and associated genera.</title>
        <authorList>
            <person name="Sun Z."/>
            <person name="Harris H.M."/>
            <person name="McCann A."/>
            <person name="Guo C."/>
            <person name="Argimon S."/>
            <person name="Zhang W."/>
            <person name="Yang X."/>
            <person name="Jeffery I.B."/>
            <person name="Cooney J.C."/>
            <person name="Kagawa T.F."/>
            <person name="Liu W."/>
            <person name="Song Y."/>
            <person name="Salvetti E."/>
            <person name="Wrobel A."/>
            <person name="Rasinkangas P."/>
            <person name="Parkhill J."/>
            <person name="Rea M.C."/>
            <person name="O'Sullivan O."/>
            <person name="Ritari J."/>
            <person name="Douillard F.P."/>
            <person name="Paul Ross R."/>
            <person name="Yang R."/>
            <person name="Briner A.E."/>
            <person name="Felis G.E."/>
            <person name="de Vos W.M."/>
            <person name="Barrangou R."/>
            <person name="Klaenhammer T.R."/>
            <person name="Caufield P.W."/>
            <person name="Cui Y."/>
            <person name="Zhang H."/>
            <person name="O'Toole P.W."/>
        </authorList>
    </citation>
    <scope>NUCLEOTIDE SEQUENCE [LARGE SCALE GENOMIC DNA]</scope>
    <source>
        <strain evidence="1 2">DSM 22689</strain>
    </source>
</reference>
<comment type="caution">
    <text evidence="1">The sequence shown here is derived from an EMBL/GenBank/DDBJ whole genome shotgun (WGS) entry which is preliminary data.</text>
</comment>
<sequence>MKMTERQLIQEILNTVDVLYDFENVDEDTKEYTLLIKQQNNDPRSLQVINDEMKHYFKEAAFTYQEQLQPADLDCDIKVEIKR</sequence>
<dbReference type="EMBL" id="AYZI01000009">
    <property type="protein sequence ID" value="KRM90199.1"/>
    <property type="molecule type" value="Genomic_DNA"/>
</dbReference>
<dbReference type="AlphaFoldDB" id="A0A0R2CFB3"/>
<evidence type="ECO:0000313" key="2">
    <source>
        <dbReference type="Proteomes" id="UP000051586"/>
    </source>
</evidence>
<organism evidence="1 2">
    <name type="scientific">Fructilactobacillus florum DSM 22689 = JCM 16035</name>
    <dbReference type="NCBI Taxonomy" id="1423745"/>
    <lineage>
        <taxon>Bacteria</taxon>
        <taxon>Bacillati</taxon>
        <taxon>Bacillota</taxon>
        <taxon>Bacilli</taxon>
        <taxon>Lactobacillales</taxon>
        <taxon>Lactobacillaceae</taxon>
        <taxon>Fructilactobacillus</taxon>
    </lineage>
</organism>
<protein>
    <submittedName>
        <fullName evidence="1">Uncharacterized protein</fullName>
    </submittedName>
</protein>
<dbReference type="RefSeq" id="WP_009166363.1">
    <property type="nucleotide sequence ID" value="NZ_AYZI01000009.1"/>
</dbReference>
<evidence type="ECO:0000313" key="1">
    <source>
        <dbReference type="EMBL" id="KRM90199.1"/>
    </source>
</evidence>
<dbReference type="PATRIC" id="fig|1423745.4.peg.1344"/>
<gene>
    <name evidence="1" type="ORF">FC87_GL001278</name>
</gene>
<name>A0A0R2CFB3_9LACO</name>
<proteinExistence type="predicted"/>
<dbReference type="STRING" id="1423745.GCA_001311215_01392"/>
<accession>A0A0R2CFB3</accession>
<dbReference type="Proteomes" id="UP000051586">
    <property type="component" value="Unassembled WGS sequence"/>
</dbReference>